<dbReference type="PROSITE" id="PS51387">
    <property type="entry name" value="FAD_PCMH"/>
    <property type="match status" value="1"/>
</dbReference>
<dbReference type="GO" id="GO:0071949">
    <property type="term" value="F:FAD binding"/>
    <property type="evidence" value="ECO:0007669"/>
    <property type="project" value="InterPro"/>
</dbReference>
<dbReference type="STRING" id="441112.SAMN04488094_104183"/>
<name>A0A1I1IQP5_9RHOB</name>
<dbReference type="Gene3D" id="3.30.465.10">
    <property type="match status" value="1"/>
</dbReference>
<accession>A0A1I1IQP5</accession>
<dbReference type="InterPro" id="IPR016166">
    <property type="entry name" value="FAD-bd_PCMH"/>
</dbReference>
<evidence type="ECO:0000313" key="4">
    <source>
        <dbReference type="Proteomes" id="UP000198728"/>
    </source>
</evidence>
<gene>
    <name evidence="3" type="ORF">SAMN04488094_104183</name>
</gene>
<dbReference type="InterPro" id="IPR036318">
    <property type="entry name" value="FAD-bd_PCMH-like_sf"/>
</dbReference>
<dbReference type="AlphaFoldDB" id="A0A1I1IQP5"/>
<evidence type="ECO:0000313" key="3">
    <source>
        <dbReference type="EMBL" id="SFC38554.1"/>
    </source>
</evidence>
<dbReference type="OrthoDB" id="143770at2"/>
<proteinExistence type="predicted"/>
<organism evidence="3 4">
    <name type="scientific">Tropicimonas isoalkanivorans</name>
    <dbReference type="NCBI Taxonomy" id="441112"/>
    <lineage>
        <taxon>Bacteria</taxon>
        <taxon>Pseudomonadati</taxon>
        <taxon>Pseudomonadota</taxon>
        <taxon>Alphaproteobacteria</taxon>
        <taxon>Rhodobacterales</taxon>
        <taxon>Roseobacteraceae</taxon>
        <taxon>Tropicimonas</taxon>
    </lineage>
</organism>
<protein>
    <submittedName>
        <fullName evidence="3">Decaprenylphospho-beta-D-ribofuranose 2-oxidase</fullName>
    </submittedName>
</protein>
<dbReference type="GO" id="GO:0003885">
    <property type="term" value="F:D-arabinono-1,4-lactone oxidase activity"/>
    <property type="evidence" value="ECO:0007669"/>
    <property type="project" value="TreeGrafter"/>
</dbReference>
<dbReference type="InterPro" id="IPR010031">
    <property type="entry name" value="FAD_lactone_oxidase-like"/>
</dbReference>
<keyword evidence="4" id="KW-1185">Reference proteome</keyword>
<dbReference type="SUPFAM" id="SSF56176">
    <property type="entry name" value="FAD-binding/transporter-associated domain-like"/>
    <property type="match status" value="1"/>
</dbReference>
<evidence type="ECO:0000259" key="2">
    <source>
        <dbReference type="PROSITE" id="PS51387"/>
    </source>
</evidence>
<evidence type="ECO:0000256" key="1">
    <source>
        <dbReference type="ARBA" id="ARBA00022827"/>
    </source>
</evidence>
<sequence>MTWKTTDAWGWGRVYRTRGEFARPERASALDRIAADSPCPAIGQRRSYADACLNSHGRTVLTDRLDRILSFDPDTGVLDAEAGCQLSEIVRLFAPRGWLPTVLPGTGFATVGGAIGMDVHGKNHHHAGSFGQHVASLTLHQPDGRSEVHPGEPLFEATVGGIGQTGPIGSARLQMQRIKGPVMMVTERRVPDLDTYLSLLDVSEAPYTVGWIDATASGASLGRGILEEAENGAGLVPPAKRGRTVPFDAPPFALAGTVVRGFNAAYYRRIPERGRTVVKPMEDFFFPLDKIYDWNRLYGKRGFHQFQCVVPLAERDVLRDMLAAVAASGLASPLAVLKRMGPGRAGMMSFPAEGYTLAIDFPAREEAPGMIRRLIAMADEAGGRVYLAKDAFAQPEQMDRMYPDRVAWAELVNARDPEGAYETDLVRRLALRTIQ</sequence>
<keyword evidence="1" id="KW-0285">Flavoprotein</keyword>
<dbReference type="PANTHER" id="PTHR43762:SF1">
    <property type="entry name" value="D-ARABINONO-1,4-LACTONE OXIDASE"/>
    <property type="match status" value="1"/>
</dbReference>
<dbReference type="PANTHER" id="PTHR43762">
    <property type="entry name" value="L-GULONOLACTONE OXIDASE"/>
    <property type="match status" value="1"/>
</dbReference>
<keyword evidence="1" id="KW-0274">FAD</keyword>
<dbReference type="RefSeq" id="WP_093360502.1">
    <property type="nucleotide sequence ID" value="NZ_FOLG01000004.1"/>
</dbReference>
<dbReference type="EMBL" id="FOLG01000004">
    <property type="protein sequence ID" value="SFC38554.1"/>
    <property type="molecule type" value="Genomic_DNA"/>
</dbReference>
<dbReference type="Proteomes" id="UP000198728">
    <property type="component" value="Unassembled WGS sequence"/>
</dbReference>
<feature type="domain" description="FAD-binding PCMH-type" evidence="2">
    <location>
        <begin position="14"/>
        <end position="178"/>
    </location>
</feature>
<dbReference type="InterPro" id="IPR006094">
    <property type="entry name" value="Oxid_FAD_bind_N"/>
</dbReference>
<reference evidence="3 4" key="1">
    <citation type="submission" date="2016-10" db="EMBL/GenBank/DDBJ databases">
        <authorList>
            <person name="de Groot N.N."/>
        </authorList>
    </citation>
    <scope>NUCLEOTIDE SEQUENCE [LARGE SCALE GENOMIC DNA]</scope>
    <source>
        <strain evidence="3 4">DSM 19548</strain>
    </source>
</reference>
<dbReference type="Pfam" id="PF01565">
    <property type="entry name" value="FAD_binding_4"/>
    <property type="match status" value="1"/>
</dbReference>
<dbReference type="InterPro" id="IPR016169">
    <property type="entry name" value="FAD-bd_PCMH_sub2"/>
</dbReference>